<dbReference type="Proteomes" id="UP000232323">
    <property type="component" value="Unassembled WGS sequence"/>
</dbReference>
<feature type="compositionally biased region" description="Pro residues" evidence="1">
    <location>
        <begin position="145"/>
        <end position="160"/>
    </location>
</feature>
<keyword evidence="4" id="KW-1185">Reference proteome</keyword>
<dbReference type="EMBL" id="BEGY01000007">
    <property type="protein sequence ID" value="GAX74351.1"/>
    <property type="molecule type" value="Genomic_DNA"/>
</dbReference>
<reference evidence="3 4" key="1">
    <citation type="submission" date="2017-08" db="EMBL/GenBank/DDBJ databases">
        <title>Acidophilic green algal genome provides insights into adaptation to an acidic environment.</title>
        <authorList>
            <person name="Hirooka S."/>
            <person name="Hirose Y."/>
            <person name="Kanesaki Y."/>
            <person name="Higuchi S."/>
            <person name="Fujiwara T."/>
            <person name="Onuma R."/>
            <person name="Era A."/>
            <person name="Ohbayashi R."/>
            <person name="Uzuka A."/>
            <person name="Nozaki H."/>
            <person name="Yoshikawa H."/>
            <person name="Miyagishima S.Y."/>
        </authorList>
    </citation>
    <scope>NUCLEOTIDE SEQUENCE [LARGE SCALE GENOMIC DNA]</scope>
    <source>
        <strain evidence="3 4">NIES-2499</strain>
    </source>
</reference>
<feature type="signal peptide" evidence="2">
    <location>
        <begin position="1"/>
        <end position="22"/>
    </location>
</feature>
<evidence type="ECO:0000256" key="1">
    <source>
        <dbReference type="SAM" id="MobiDB-lite"/>
    </source>
</evidence>
<proteinExistence type="predicted"/>
<feature type="region of interest" description="Disordered" evidence="1">
    <location>
        <begin position="340"/>
        <end position="411"/>
    </location>
</feature>
<feature type="region of interest" description="Disordered" evidence="1">
    <location>
        <begin position="135"/>
        <end position="161"/>
    </location>
</feature>
<feature type="compositionally biased region" description="Low complexity" evidence="1">
    <location>
        <begin position="351"/>
        <end position="362"/>
    </location>
</feature>
<feature type="chain" id="PRO_5012468060" description="Pherophorin domain-containing protein" evidence="2">
    <location>
        <begin position="23"/>
        <end position="443"/>
    </location>
</feature>
<comment type="caution">
    <text evidence="3">The sequence shown here is derived from an EMBL/GenBank/DDBJ whole genome shotgun (WGS) entry which is preliminary data.</text>
</comment>
<accession>A0A250WU55</accession>
<name>A0A250WU55_9CHLO</name>
<sequence length="443" mass="47109">MLIFPIIITWILLLSNYSGTCSFIRSSQILHQQLRQLQLQQHVSSGPVHHLPAADYAGNMLGKILRRRDIVKSISKHSHKAAPSDEEDISAQAGQQAEDATERPAGQEANSPLHHHPLPRRDRRYLLNAAKSSLITAKNRRKPHPPPPPFPPPPPSPPPVVVSTTLSPTNVAILLATPSATCSVTISWGGMLNSTSAYNASSASSITASSSTANLSACLPFGDFLNMPPYATSTSSSSFVTLTPQSLYSSTSLFSGLSPSDSIPLCSYISIPSLSGAARLALYTSLSGTSPWTLSTVVSESLGSNCKSSVITVTDSCLGKVQALSPPSCLNTPPSSPMATLLMNPPPPINTASTTPLISLLPTLPPPPEPPLESPLRPLTTPPPPPIPTLPPAPLPPRSPSPPPPPPRPPPPPPLHYLGILRILFLHVLIRHHHHDLILLLQH</sequence>
<feature type="compositionally biased region" description="Pro residues" evidence="1">
    <location>
        <begin position="380"/>
        <end position="411"/>
    </location>
</feature>
<keyword evidence="2" id="KW-0732">Signal</keyword>
<feature type="compositionally biased region" description="Pro residues" evidence="1">
    <location>
        <begin position="363"/>
        <end position="373"/>
    </location>
</feature>
<dbReference type="STRING" id="1157962.A0A250WU55"/>
<gene>
    <name evidence="3" type="ORF">CEUSTIGMA_g1800.t1</name>
</gene>
<evidence type="ECO:0000313" key="4">
    <source>
        <dbReference type="Proteomes" id="UP000232323"/>
    </source>
</evidence>
<evidence type="ECO:0000313" key="3">
    <source>
        <dbReference type="EMBL" id="GAX74351.1"/>
    </source>
</evidence>
<feature type="region of interest" description="Disordered" evidence="1">
    <location>
        <begin position="75"/>
        <end position="120"/>
    </location>
</feature>
<organism evidence="3 4">
    <name type="scientific">Chlamydomonas eustigma</name>
    <dbReference type="NCBI Taxonomy" id="1157962"/>
    <lineage>
        <taxon>Eukaryota</taxon>
        <taxon>Viridiplantae</taxon>
        <taxon>Chlorophyta</taxon>
        <taxon>core chlorophytes</taxon>
        <taxon>Chlorophyceae</taxon>
        <taxon>CS clade</taxon>
        <taxon>Chlamydomonadales</taxon>
        <taxon>Chlamydomonadaceae</taxon>
        <taxon>Chlamydomonas</taxon>
    </lineage>
</organism>
<dbReference type="AlphaFoldDB" id="A0A250WU55"/>
<protein>
    <recommendedName>
        <fullName evidence="5">Pherophorin domain-containing protein</fullName>
    </recommendedName>
</protein>
<evidence type="ECO:0000256" key="2">
    <source>
        <dbReference type="SAM" id="SignalP"/>
    </source>
</evidence>
<evidence type="ECO:0008006" key="5">
    <source>
        <dbReference type="Google" id="ProtNLM"/>
    </source>
</evidence>